<keyword evidence="3" id="KW-0808">Transferase</keyword>
<feature type="transmembrane region" description="Helical" evidence="1">
    <location>
        <begin position="144"/>
        <end position="164"/>
    </location>
</feature>
<feature type="domain" description="Signal transduction histidine kinase internal region" evidence="2">
    <location>
        <begin position="180"/>
        <end position="251"/>
    </location>
</feature>
<dbReference type="HOGENOM" id="CLU_020473_0_1_10"/>
<dbReference type="RefSeq" id="WP_007575749.1">
    <property type="nucleotide sequence ID" value="NZ_BPTS01000002.1"/>
</dbReference>
<name>F8NAY2_9BACT</name>
<dbReference type="GO" id="GO:0000155">
    <property type="term" value="F:phosphorelay sensor kinase activity"/>
    <property type="evidence" value="ECO:0007669"/>
    <property type="project" value="InterPro"/>
</dbReference>
<dbReference type="GO" id="GO:0016020">
    <property type="term" value="C:membrane"/>
    <property type="evidence" value="ECO:0007669"/>
    <property type="project" value="InterPro"/>
</dbReference>
<keyword evidence="4" id="KW-1185">Reference proteome</keyword>
<proteinExistence type="predicted"/>
<evidence type="ECO:0000256" key="1">
    <source>
        <dbReference type="SAM" id="Phobius"/>
    </source>
</evidence>
<keyword evidence="1" id="KW-1133">Transmembrane helix</keyword>
<dbReference type="AlphaFoldDB" id="F8NAY2"/>
<protein>
    <submittedName>
        <fullName evidence="3">Signal transduction histidine kinase, LytS</fullName>
    </submittedName>
</protein>
<dbReference type="Proteomes" id="UP000002772">
    <property type="component" value="Unassembled WGS sequence"/>
</dbReference>
<dbReference type="EMBL" id="GL945017">
    <property type="protein sequence ID" value="EGN57890.1"/>
    <property type="molecule type" value="Genomic_DNA"/>
</dbReference>
<sequence length="359" mass="41605">MGDFSSFMALAIVYLAKKILNLQAKMSNMKKYHGFIKNWFIISIATCIFSYLLWALMDFDMFVGTGITIKDLCFDIAYCSFYALFSLWVSNVLGNIFVKGNISYPRFATHILLLLIVNFTWAVAFENIFDTLWHSGNEVYWDRLYVFGLIATLLTMVNACLYYCSILIKKEKENVVLTNNLLRQQTNPHFIFNSINTLADLIEENPVQAENFTLKFSEIYRHVVTHLDDETVPVHEEIHFVKNYCELQEISSPHTIHVEVAEEIERCKDKTLPLAIQMMVENAIKHNCHTKDSPLSISIYRQDEYIIVRNVLNPIKSSLPTTQKGLTNLRLRYSQLGKEIIVINNHKYFEVKLPILSKS</sequence>
<dbReference type="PANTHER" id="PTHR34220:SF7">
    <property type="entry name" value="SENSOR HISTIDINE KINASE YPDA"/>
    <property type="match status" value="1"/>
</dbReference>
<feature type="transmembrane region" description="Helical" evidence="1">
    <location>
        <begin position="107"/>
        <end position="124"/>
    </location>
</feature>
<gene>
    <name evidence="3" type="ORF">Premu_2533</name>
</gene>
<dbReference type="InterPro" id="IPR010559">
    <property type="entry name" value="Sig_transdc_His_kin_internal"/>
</dbReference>
<feature type="transmembrane region" description="Helical" evidence="1">
    <location>
        <begin position="36"/>
        <end position="56"/>
    </location>
</feature>
<evidence type="ECO:0000313" key="3">
    <source>
        <dbReference type="EMBL" id="EGN57890.1"/>
    </source>
</evidence>
<keyword evidence="1" id="KW-0812">Transmembrane</keyword>
<dbReference type="InterPro" id="IPR050640">
    <property type="entry name" value="Bact_2-comp_sensor_kinase"/>
</dbReference>
<evidence type="ECO:0000259" key="2">
    <source>
        <dbReference type="Pfam" id="PF06580"/>
    </source>
</evidence>
<reference evidence="4" key="1">
    <citation type="journal article" date="2011" name="Stand. Genomic Sci.">
        <title>Non-contiguous finished genome sequence of the opportunistic oral pathogen Prevotella multisaccharivorax type strain (PPPA20).</title>
        <authorList>
            <person name="Pati A."/>
            <person name="Gronow S."/>
            <person name="Lu M."/>
            <person name="Lapidus A."/>
            <person name="Nolan M."/>
            <person name="Lucas S."/>
            <person name="Hammon N."/>
            <person name="Deshpande S."/>
            <person name="Cheng J.F."/>
            <person name="Tapia R."/>
            <person name="Han C."/>
            <person name="Goodwin L."/>
            <person name="Pitluck S."/>
            <person name="Liolios K."/>
            <person name="Pagani I."/>
            <person name="Mavromatis K."/>
            <person name="Mikhailova N."/>
            <person name="Huntemann M."/>
            <person name="Chen A."/>
            <person name="Palaniappan K."/>
            <person name="Land M."/>
            <person name="Hauser L."/>
            <person name="Detter J.C."/>
            <person name="Brambilla E.M."/>
            <person name="Rohde M."/>
            <person name="Goker M."/>
            <person name="Woyke T."/>
            <person name="Bristow J."/>
            <person name="Eisen J.A."/>
            <person name="Markowitz V."/>
            <person name="Hugenholtz P."/>
            <person name="Kyrpides N.C."/>
            <person name="Klenk H.P."/>
            <person name="Ivanova N."/>
        </authorList>
    </citation>
    <scope>NUCLEOTIDE SEQUENCE [LARGE SCALE GENOMIC DNA]</scope>
    <source>
        <strain evidence="4">DSM 17128</strain>
    </source>
</reference>
<feature type="transmembrane region" description="Helical" evidence="1">
    <location>
        <begin position="76"/>
        <end position="98"/>
    </location>
</feature>
<accession>F8NAY2</accession>
<feature type="transmembrane region" description="Helical" evidence="1">
    <location>
        <begin position="6"/>
        <end position="24"/>
    </location>
</feature>
<keyword evidence="1" id="KW-0472">Membrane</keyword>
<keyword evidence="3" id="KW-0418">Kinase</keyword>
<evidence type="ECO:0000313" key="4">
    <source>
        <dbReference type="Proteomes" id="UP000002772"/>
    </source>
</evidence>
<organism evidence="3 4">
    <name type="scientific">Hallella multisaccharivorax DSM 17128</name>
    <dbReference type="NCBI Taxonomy" id="688246"/>
    <lineage>
        <taxon>Bacteria</taxon>
        <taxon>Pseudomonadati</taxon>
        <taxon>Bacteroidota</taxon>
        <taxon>Bacteroidia</taxon>
        <taxon>Bacteroidales</taxon>
        <taxon>Prevotellaceae</taxon>
        <taxon>Hallella</taxon>
    </lineage>
</organism>
<dbReference type="STRING" id="688246.Premu_2533"/>
<dbReference type="eggNOG" id="COG2972">
    <property type="taxonomic scope" value="Bacteria"/>
</dbReference>
<dbReference type="Pfam" id="PF06580">
    <property type="entry name" value="His_kinase"/>
    <property type="match status" value="1"/>
</dbReference>
<dbReference type="PANTHER" id="PTHR34220">
    <property type="entry name" value="SENSOR HISTIDINE KINASE YPDA"/>
    <property type="match status" value="1"/>
</dbReference>
<dbReference type="OrthoDB" id="9809908at2"/>